<reference evidence="3" key="1">
    <citation type="submission" date="2023-03" db="EMBL/GenBank/DDBJ databases">
        <title>Chromosome-scale reference genome and RAD-based genetic map of yellow starthistle (Centaurea solstitialis) reveal putative structural variation and QTLs associated with invader traits.</title>
        <authorList>
            <person name="Reatini B."/>
            <person name="Cang F.A."/>
            <person name="Jiang Q."/>
            <person name="Mckibben M.T.W."/>
            <person name="Barker M.S."/>
            <person name="Rieseberg L.H."/>
            <person name="Dlugosch K.M."/>
        </authorList>
    </citation>
    <scope>NUCLEOTIDE SEQUENCE</scope>
    <source>
        <strain evidence="3">CAN-66</strain>
        <tissue evidence="3">Leaf</tissue>
    </source>
</reference>
<gene>
    <name evidence="3" type="ORF">OSB04_000109</name>
</gene>
<dbReference type="EMBL" id="JARYMX010000001">
    <property type="protein sequence ID" value="KAJ9564143.1"/>
    <property type="molecule type" value="Genomic_DNA"/>
</dbReference>
<keyword evidence="1" id="KW-0175">Coiled coil</keyword>
<evidence type="ECO:0000313" key="3">
    <source>
        <dbReference type="EMBL" id="KAJ9564143.1"/>
    </source>
</evidence>
<dbReference type="SUPFAM" id="SSF56672">
    <property type="entry name" value="DNA/RNA polymerases"/>
    <property type="match status" value="1"/>
</dbReference>
<organism evidence="3 4">
    <name type="scientific">Centaurea solstitialis</name>
    <name type="common">yellow star-thistle</name>
    <dbReference type="NCBI Taxonomy" id="347529"/>
    <lineage>
        <taxon>Eukaryota</taxon>
        <taxon>Viridiplantae</taxon>
        <taxon>Streptophyta</taxon>
        <taxon>Embryophyta</taxon>
        <taxon>Tracheophyta</taxon>
        <taxon>Spermatophyta</taxon>
        <taxon>Magnoliopsida</taxon>
        <taxon>eudicotyledons</taxon>
        <taxon>Gunneridae</taxon>
        <taxon>Pentapetalae</taxon>
        <taxon>asterids</taxon>
        <taxon>campanulids</taxon>
        <taxon>Asterales</taxon>
        <taxon>Asteraceae</taxon>
        <taxon>Carduoideae</taxon>
        <taxon>Cardueae</taxon>
        <taxon>Centaureinae</taxon>
        <taxon>Centaurea</taxon>
    </lineage>
</organism>
<dbReference type="AlphaFoldDB" id="A0AA38U7X4"/>
<feature type="compositionally biased region" description="Gly residues" evidence="2">
    <location>
        <begin position="660"/>
        <end position="676"/>
    </location>
</feature>
<keyword evidence="4" id="KW-1185">Reference proteome</keyword>
<dbReference type="PANTHER" id="PTHR11439:SF524">
    <property type="entry name" value="RNA-DIRECTED DNA POLYMERASE, PROTEIN KINASE RLK-PELLE-DLSV FAMILY"/>
    <property type="match status" value="1"/>
</dbReference>
<feature type="compositionally biased region" description="Low complexity" evidence="2">
    <location>
        <begin position="508"/>
        <end position="517"/>
    </location>
</feature>
<dbReference type="Proteomes" id="UP001172457">
    <property type="component" value="Chromosome 1"/>
</dbReference>
<comment type="caution">
    <text evidence="3">The sequence shown here is derived from an EMBL/GenBank/DDBJ whole genome shotgun (WGS) entry which is preliminary data.</text>
</comment>
<feature type="coiled-coil region" evidence="1">
    <location>
        <begin position="598"/>
        <end position="639"/>
    </location>
</feature>
<accession>A0AA38U7X4</accession>
<evidence type="ECO:0000256" key="1">
    <source>
        <dbReference type="SAM" id="Coils"/>
    </source>
</evidence>
<evidence type="ECO:0000313" key="4">
    <source>
        <dbReference type="Proteomes" id="UP001172457"/>
    </source>
</evidence>
<feature type="compositionally biased region" description="Basic and acidic residues" evidence="2">
    <location>
        <begin position="518"/>
        <end position="527"/>
    </location>
</feature>
<sequence>MRLKSIAYKSNRGLDSLRFYRLRNSLGRSEFIMSSEVRSSITESLEVGELRELAGIPENALVRVAGEIRPADAPKGFFALFEYPFKVGFRWPYSPLARAFMTRFDVSPGQLMPQFWRVVHVIERVTRNWDRPPFSVDDLLSAYNVIRSPYNRFGLFPRGRSDAMLGLCLSIIDTKTIATTITFMVSDDLVAYSDADWGGCPDSRRSTSGYCVFLGDNLLSWSAKRQPTVSRSSAEAEYRGVANAVAETTWIRNLLFELHNPLSRASVVFCDNVSAVYLSNNPVQHQRTKHIEIDIHFVREKVRLGHIKVLHVPSSMQYADIFTKGLSRELFQSFRSSLRVCPPPAQTAGIRKQLQPQLLLHGTQVNDRGWKARYVFVQTSSVIGEESWVVPEWNKGAIDFSFEETTEAIERFLSYSVTDQKYRTSKGGDESDVEPEVQIIEETDMEGSASKKASTMEAAARAAKRKAAAQEGLVAKRTRSSYVSVDTPPKDAARKAEGGIEAIPLSFAPPAKGAGASKADKGKEKEGSGLTTMTIQIPSDFMVDDVIRTAATFPVLEQFHVPAQKARMEEADIEDLDASIAGISFLALQTSLSLHTRMAKIKEELASNQNDVKLAKKEADKAKKKLTQLTDEINAKSVQAGTQRRVSGPTARTAEIGLGPCEGAGEGVAGRSTGKG</sequence>
<proteinExistence type="predicted"/>
<feature type="region of interest" description="Disordered" evidence="2">
    <location>
        <begin position="504"/>
        <end position="530"/>
    </location>
</feature>
<evidence type="ECO:0000256" key="2">
    <source>
        <dbReference type="SAM" id="MobiDB-lite"/>
    </source>
</evidence>
<name>A0AA38U7X4_9ASTR</name>
<feature type="region of interest" description="Disordered" evidence="2">
    <location>
        <begin position="640"/>
        <end position="676"/>
    </location>
</feature>
<protein>
    <submittedName>
        <fullName evidence="3">Uncharacterized protein</fullName>
    </submittedName>
</protein>
<dbReference type="CDD" id="cd09272">
    <property type="entry name" value="RNase_HI_RT_Ty1"/>
    <property type="match status" value="1"/>
</dbReference>
<dbReference type="PANTHER" id="PTHR11439">
    <property type="entry name" value="GAG-POL-RELATED RETROTRANSPOSON"/>
    <property type="match status" value="1"/>
</dbReference>
<dbReference type="InterPro" id="IPR043502">
    <property type="entry name" value="DNA/RNA_pol_sf"/>
</dbReference>